<dbReference type="InterPro" id="IPR050536">
    <property type="entry name" value="DtxR_MntR_Metal-Reg"/>
</dbReference>
<evidence type="ECO:0000256" key="3">
    <source>
        <dbReference type="ARBA" id="ARBA00011738"/>
    </source>
</evidence>
<reference evidence="9 10" key="1">
    <citation type="submission" date="2018-08" db="EMBL/GenBank/DDBJ databases">
        <title>Genomic Encyclopedia of Type Strains, Phase IV (KMG-IV): sequencing the most valuable type-strain genomes for metagenomic binning, comparative biology and taxonomic classification.</title>
        <authorList>
            <person name="Goeker M."/>
        </authorList>
    </citation>
    <scope>NUCLEOTIDE SEQUENCE [LARGE SCALE GENOMIC DNA]</scope>
    <source>
        <strain evidence="9 10">DSM 23923</strain>
    </source>
</reference>
<dbReference type="InterPro" id="IPR008988">
    <property type="entry name" value="Transcriptional_repressor_C"/>
</dbReference>
<evidence type="ECO:0000256" key="6">
    <source>
        <dbReference type="ARBA" id="ARBA00023125"/>
    </source>
</evidence>
<dbReference type="SUPFAM" id="SSF46785">
    <property type="entry name" value="Winged helix' DNA-binding domain"/>
    <property type="match status" value="1"/>
</dbReference>
<dbReference type="Pfam" id="PF02742">
    <property type="entry name" value="Fe_dep_repr_C"/>
    <property type="match status" value="1"/>
</dbReference>
<dbReference type="AlphaFoldDB" id="A0A3E0AHK9"/>
<keyword evidence="6" id="KW-0238">DNA-binding</keyword>
<dbReference type="GO" id="GO:0045892">
    <property type="term" value="P:negative regulation of DNA-templated transcription"/>
    <property type="evidence" value="ECO:0007669"/>
    <property type="project" value="TreeGrafter"/>
</dbReference>
<dbReference type="InterPro" id="IPR007167">
    <property type="entry name" value="Fe-transptr_FeoA-like"/>
</dbReference>
<evidence type="ECO:0000259" key="8">
    <source>
        <dbReference type="PROSITE" id="PS50944"/>
    </source>
</evidence>
<keyword evidence="5" id="KW-0805">Transcription regulation</keyword>
<feature type="domain" description="HTH dtxR-type" evidence="8">
    <location>
        <begin position="1"/>
        <end position="67"/>
    </location>
</feature>
<dbReference type="GO" id="GO:0046914">
    <property type="term" value="F:transition metal ion binding"/>
    <property type="evidence" value="ECO:0007669"/>
    <property type="project" value="InterPro"/>
</dbReference>
<dbReference type="GO" id="GO:0005737">
    <property type="term" value="C:cytoplasm"/>
    <property type="evidence" value="ECO:0007669"/>
    <property type="project" value="UniProtKB-SubCell"/>
</dbReference>
<dbReference type="GO" id="GO:0046983">
    <property type="term" value="F:protein dimerization activity"/>
    <property type="evidence" value="ECO:0007669"/>
    <property type="project" value="InterPro"/>
</dbReference>
<accession>A0A3E0AHK9</accession>
<dbReference type="Gene3D" id="2.30.30.90">
    <property type="match status" value="1"/>
</dbReference>
<evidence type="ECO:0000256" key="2">
    <source>
        <dbReference type="ARBA" id="ARBA00007871"/>
    </source>
</evidence>
<dbReference type="InterPro" id="IPR001367">
    <property type="entry name" value="Fe_dep_repressor"/>
</dbReference>
<dbReference type="SUPFAM" id="SSF47979">
    <property type="entry name" value="Iron-dependent repressor protein, dimerization domain"/>
    <property type="match status" value="1"/>
</dbReference>
<dbReference type="PROSITE" id="PS50944">
    <property type="entry name" value="HTH_DTXR"/>
    <property type="match status" value="1"/>
</dbReference>
<dbReference type="OrthoDB" id="9791355at2"/>
<proteinExistence type="inferred from homology"/>
<evidence type="ECO:0000256" key="7">
    <source>
        <dbReference type="ARBA" id="ARBA00023163"/>
    </source>
</evidence>
<dbReference type="GO" id="GO:0003700">
    <property type="term" value="F:DNA-binding transcription factor activity"/>
    <property type="evidence" value="ECO:0007669"/>
    <property type="project" value="InterPro"/>
</dbReference>
<dbReference type="Proteomes" id="UP000256388">
    <property type="component" value="Unassembled WGS sequence"/>
</dbReference>
<dbReference type="InterPro" id="IPR036388">
    <property type="entry name" value="WH-like_DNA-bd_sf"/>
</dbReference>
<dbReference type="InterPro" id="IPR038157">
    <property type="entry name" value="FeoA_core_dom"/>
</dbReference>
<dbReference type="PANTHER" id="PTHR33238">
    <property type="entry name" value="IRON (METAL) DEPENDENT REPRESSOR, DTXR FAMILY"/>
    <property type="match status" value="1"/>
</dbReference>
<dbReference type="Gene3D" id="1.10.10.10">
    <property type="entry name" value="Winged helix-like DNA-binding domain superfamily/Winged helix DNA-binding domain"/>
    <property type="match status" value="1"/>
</dbReference>
<dbReference type="RefSeq" id="WP_158675035.1">
    <property type="nucleotide sequence ID" value="NZ_AP018437.1"/>
</dbReference>
<comment type="caution">
    <text evidence="9">The sequence shown here is derived from an EMBL/GenBank/DDBJ whole genome shotgun (WGS) entry which is preliminary data.</text>
</comment>
<evidence type="ECO:0000256" key="5">
    <source>
        <dbReference type="ARBA" id="ARBA00023015"/>
    </source>
</evidence>
<dbReference type="InterPro" id="IPR036390">
    <property type="entry name" value="WH_DNA-bd_sf"/>
</dbReference>
<keyword evidence="10" id="KW-1185">Reference proteome</keyword>
<keyword evidence="7" id="KW-0804">Transcription</keyword>
<evidence type="ECO:0000313" key="10">
    <source>
        <dbReference type="Proteomes" id="UP000256388"/>
    </source>
</evidence>
<dbReference type="GO" id="GO:0003677">
    <property type="term" value="F:DNA binding"/>
    <property type="evidence" value="ECO:0007669"/>
    <property type="project" value="UniProtKB-KW"/>
</dbReference>
<dbReference type="EMBL" id="QUMS01000001">
    <property type="protein sequence ID" value="REG11153.1"/>
    <property type="molecule type" value="Genomic_DNA"/>
</dbReference>
<dbReference type="SMART" id="SM00529">
    <property type="entry name" value="HTH_DTXR"/>
    <property type="match status" value="1"/>
</dbReference>
<dbReference type="SMART" id="SM00899">
    <property type="entry name" value="FeoA"/>
    <property type="match status" value="1"/>
</dbReference>
<comment type="subunit">
    <text evidence="3">Homodimer.</text>
</comment>
<dbReference type="PANTHER" id="PTHR33238:SF10">
    <property type="entry name" value="IRON-DEPENDENT REPRESSOR IDER"/>
    <property type="match status" value="1"/>
</dbReference>
<comment type="similarity">
    <text evidence="2">Belongs to the DtxR/MntR family.</text>
</comment>
<organism evidence="9 10">
    <name type="scientific">Pelolinea submarina</name>
    <dbReference type="NCBI Taxonomy" id="913107"/>
    <lineage>
        <taxon>Bacteria</taxon>
        <taxon>Bacillati</taxon>
        <taxon>Chloroflexota</taxon>
        <taxon>Anaerolineae</taxon>
        <taxon>Anaerolineales</taxon>
        <taxon>Anaerolineaceae</taxon>
        <taxon>Pelolinea</taxon>
    </lineage>
</organism>
<evidence type="ECO:0000313" key="9">
    <source>
        <dbReference type="EMBL" id="REG11153.1"/>
    </source>
</evidence>
<protein>
    <submittedName>
        <fullName evidence="9">DtxR family iron (Metal) dependent repressor</fullName>
    </submittedName>
</protein>
<evidence type="ECO:0000256" key="4">
    <source>
        <dbReference type="ARBA" id="ARBA00023004"/>
    </source>
</evidence>
<sequence>MTELTPTPTIEDYLGIIFTLERDGEEVIGARLSELLEVSAPTVTVTLRRMVRDGWINITPARKIELTPKGVDAAKAVIRRHMLTEWMLAKILNLPWSKVHEEAHRIEHSISSEVELSLIDKLDDPALCPHGNPMPGQESISSKWKPLSECITGDKIIIERIHEFLEEDPVLMDYLESNQIVPGKQAVINEILPFNKTITLKNESGIVTLGLDIAKSIYIEKQH</sequence>
<dbReference type="InterPro" id="IPR036421">
    <property type="entry name" value="Fe_dep_repressor_sf"/>
</dbReference>
<dbReference type="InterPro" id="IPR022687">
    <property type="entry name" value="HTH_DTXR"/>
</dbReference>
<gene>
    <name evidence="9" type="ORF">DFR64_1030</name>
</gene>
<dbReference type="Pfam" id="PF01325">
    <property type="entry name" value="Fe_dep_repress"/>
    <property type="match status" value="1"/>
</dbReference>
<dbReference type="SUPFAM" id="SSF50037">
    <property type="entry name" value="C-terminal domain of transcriptional repressors"/>
    <property type="match status" value="1"/>
</dbReference>
<name>A0A3E0AHK9_9CHLR</name>
<dbReference type="InterPro" id="IPR022689">
    <property type="entry name" value="Iron_dep_repressor"/>
</dbReference>
<evidence type="ECO:0000256" key="1">
    <source>
        <dbReference type="ARBA" id="ARBA00004496"/>
    </source>
</evidence>
<keyword evidence="4" id="KW-0408">Iron</keyword>
<comment type="subcellular location">
    <subcellularLocation>
        <location evidence="1">Cytoplasm</location>
    </subcellularLocation>
</comment>
<dbReference type="Pfam" id="PF04023">
    <property type="entry name" value="FeoA"/>
    <property type="match status" value="1"/>
</dbReference>